<proteinExistence type="predicted"/>
<sequence length="89" mass="8231">MRSSDKKATTAASVGASIGASLGGKAGPFGAGIGGGLGGATGYIAGALVPSCGCCGGKKKLLPDGGQPVAEHNAGDSGTDGVSIPVTEE</sequence>
<dbReference type="Proteomes" id="UP000276588">
    <property type="component" value="Unassembled WGS sequence"/>
</dbReference>
<comment type="caution">
    <text evidence="2">The sequence shown here is derived from an EMBL/GenBank/DDBJ whole genome shotgun (WGS) entry which is preliminary data.</text>
</comment>
<name>A0A3A6PYR2_9EURY</name>
<organism evidence="2 3">
    <name type="scientific">Halonotius aquaticus</name>
    <dbReference type="NCBI Taxonomy" id="2216978"/>
    <lineage>
        <taxon>Archaea</taxon>
        <taxon>Methanobacteriati</taxon>
        <taxon>Methanobacteriota</taxon>
        <taxon>Stenosarchaea group</taxon>
        <taxon>Halobacteria</taxon>
        <taxon>Halobacteriales</taxon>
        <taxon>Haloferacaceae</taxon>
        <taxon>Halonotius</taxon>
    </lineage>
</organism>
<evidence type="ECO:0000256" key="1">
    <source>
        <dbReference type="SAM" id="MobiDB-lite"/>
    </source>
</evidence>
<evidence type="ECO:0000313" key="2">
    <source>
        <dbReference type="EMBL" id="RJX44447.1"/>
    </source>
</evidence>
<accession>A0A3A6PYR2</accession>
<keyword evidence="3" id="KW-1185">Reference proteome</keyword>
<dbReference type="RefSeq" id="WP_120100951.1">
    <property type="nucleotide sequence ID" value="NZ_QKNY01000004.1"/>
</dbReference>
<dbReference type="EMBL" id="QKNY01000004">
    <property type="protein sequence ID" value="RJX44447.1"/>
    <property type="molecule type" value="Genomic_DNA"/>
</dbReference>
<dbReference type="OrthoDB" id="343017at2157"/>
<protein>
    <submittedName>
        <fullName evidence="2">Uncharacterized protein</fullName>
    </submittedName>
</protein>
<evidence type="ECO:0000313" key="3">
    <source>
        <dbReference type="Proteomes" id="UP000276588"/>
    </source>
</evidence>
<dbReference type="AlphaFoldDB" id="A0A3A6PYR2"/>
<feature type="region of interest" description="Disordered" evidence="1">
    <location>
        <begin position="65"/>
        <end position="89"/>
    </location>
</feature>
<gene>
    <name evidence="2" type="ORF">DM826_02185</name>
</gene>
<reference evidence="2 3" key="1">
    <citation type="submission" date="2018-06" db="EMBL/GenBank/DDBJ databases">
        <title>Halonotius sp. F13-13 a new haloarchaeeon isolated from a solar saltern from Isla Cristina, Huelva, Spain.</title>
        <authorList>
            <person name="Duran-Viseras A."/>
            <person name="Sanchez-Porro C."/>
            <person name="Ventosa A."/>
        </authorList>
    </citation>
    <scope>NUCLEOTIDE SEQUENCE [LARGE SCALE GENOMIC DNA]</scope>
    <source>
        <strain evidence="2 3">F13-13</strain>
    </source>
</reference>